<reference evidence="1" key="1">
    <citation type="submission" date="2022-07" db="EMBL/GenBank/DDBJ databases">
        <title>Genome Sequence of Phlebia brevispora.</title>
        <authorList>
            <person name="Buettner E."/>
        </authorList>
    </citation>
    <scope>NUCLEOTIDE SEQUENCE</scope>
    <source>
        <strain evidence="1">MPL23</strain>
    </source>
</reference>
<sequence length="222" mass="25484">MEFFANANMPKLEKFVMNNMYTTHLPEPLVVTENFFPSVHSYRGPAMFLYYFPYVKTARVYCHCDSDLRFPADLPSSIVRLCAEFDEDMSSSSMEATFYDTLECLSRAKASVECFAWMHAGLQIMLDTPLLMRLLTALEQSTLTPVALLLQMQWAGDLDPFNALDIMLPTADRWIEFRLMVGGFLYGVDAEDEWSDMQHENADYIDAFFSDVQINIPDIQVV</sequence>
<dbReference type="Proteomes" id="UP001148662">
    <property type="component" value="Unassembled WGS sequence"/>
</dbReference>
<evidence type="ECO:0000313" key="1">
    <source>
        <dbReference type="EMBL" id="KAJ3546021.1"/>
    </source>
</evidence>
<proteinExistence type="predicted"/>
<keyword evidence="2" id="KW-1185">Reference proteome</keyword>
<organism evidence="1 2">
    <name type="scientific">Phlebia brevispora</name>
    <dbReference type="NCBI Taxonomy" id="194682"/>
    <lineage>
        <taxon>Eukaryota</taxon>
        <taxon>Fungi</taxon>
        <taxon>Dikarya</taxon>
        <taxon>Basidiomycota</taxon>
        <taxon>Agaricomycotina</taxon>
        <taxon>Agaricomycetes</taxon>
        <taxon>Polyporales</taxon>
        <taxon>Meruliaceae</taxon>
        <taxon>Phlebia</taxon>
    </lineage>
</organism>
<evidence type="ECO:0000313" key="2">
    <source>
        <dbReference type="Proteomes" id="UP001148662"/>
    </source>
</evidence>
<protein>
    <submittedName>
        <fullName evidence="1">Uncharacterized protein</fullName>
    </submittedName>
</protein>
<accession>A0ACC1STH7</accession>
<name>A0ACC1STH7_9APHY</name>
<gene>
    <name evidence="1" type="ORF">NM688_g5557</name>
</gene>
<dbReference type="EMBL" id="JANHOG010001036">
    <property type="protein sequence ID" value="KAJ3546021.1"/>
    <property type="molecule type" value="Genomic_DNA"/>
</dbReference>
<comment type="caution">
    <text evidence="1">The sequence shown here is derived from an EMBL/GenBank/DDBJ whole genome shotgun (WGS) entry which is preliminary data.</text>
</comment>